<dbReference type="EMBL" id="JAASQJ010000002">
    <property type="protein sequence ID" value="NIJ53270.1"/>
    <property type="molecule type" value="Genomic_DNA"/>
</dbReference>
<dbReference type="Proteomes" id="UP001179181">
    <property type="component" value="Unassembled WGS sequence"/>
</dbReference>
<name>A0ABX0UP38_9BACT</name>
<evidence type="ECO:0000313" key="2">
    <source>
        <dbReference type="Proteomes" id="UP001179181"/>
    </source>
</evidence>
<evidence type="ECO:0000313" key="1">
    <source>
        <dbReference type="EMBL" id="NIJ53270.1"/>
    </source>
</evidence>
<gene>
    <name evidence="1" type="ORF">FHS68_002440</name>
</gene>
<organism evidence="1 2">
    <name type="scientific">Dyadobacter arcticus</name>
    <dbReference type="NCBI Taxonomy" id="1078754"/>
    <lineage>
        <taxon>Bacteria</taxon>
        <taxon>Pseudomonadati</taxon>
        <taxon>Bacteroidota</taxon>
        <taxon>Cytophagia</taxon>
        <taxon>Cytophagales</taxon>
        <taxon>Spirosomataceae</taxon>
        <taxon>Dyadobacter</taxon>
    </lineage>
</organism>
<comment type="caution">
    <text evidence="1">The sequence shown here is derived from an EMBL/GenBank/DDBJ whole genome shotgun (WGS) entry which is preliminary data.</text>
</comment>
<reference evidence="1 2" key="1">
    <citation type="submission" date="2020-03" db="EMBL/GenBank/DDBJ databases">
        <title>Genomic Encyclopedia of Type Strains, Phase IV (KMG-IV): sequencing the most valuable type-strain genomes for metagenomic binning, comparative biology and taxonomic classification.</title>
        <authorList>
            <person name="Goeker M."/>
        </authorList>
    </citation>
    <scope>NUCLEOTIDE SEQUENCE [LARGE SCALE GENOMIC DNA]</scope>
    <source>
        <strain evidence="1 2">DSM 102865</strain>
    </source>
</reference>
<proteinExistence type="predicted"/>
<accession>A0ABX0UP38</accession>
<evidence type="ECO:0008006" key="3">
    <source>
        <dbReference type="Google" id="ProtNLM"/>
    </source>
</evidence>
<protein>
    <recommendedName>
        <fullName evidence="3">Lipoprotein</fullName>
    </recommendedName>
</protein>
<dbReference type="RefSeq" id="WP_167270245.1">
    <property type="nucleotide sequence ID" value="NZ_JAASQJ010000002.1"/>
</dbReference>
<sequence>MKKIIFMLLLSISFTCEDKFYKKKFDTKFTITNNTNKVVSEIEIDANYGVKVWTFKNTQPGTTEKLRFNIKRDIRRSEGAFIITAFFSTTDSVTLNTGYYTNGYFLEENPTDFHIYEDTIVGSR</sequence>
<keyword evidence="2" id="KW-1185">Reference proteome</keyword>